<feature type="domain" description="EIF2B subunit epsilon/gamma LbH" evidence="8">
    <location>
        <begin position="158"/>
        <end position="231"/>
    </location>
</feature>
<dbReference type="AlphaFoldDB" id="A0A843W8W8"/>
<dbReference type="SUPFAM" id="SSF51161">
    <property type="entry name" value="Trimeric LpxA-like enzymes"/>
    <property type="match status" value="1"/>
</dbReference>
<dbReference type="GO" id="GO:0005085">
    <property type="term" value="F:guanyl-nucleotide exchange factor activity"/>
    <property type="evidence" value="ECO:0007669"/>
    <property type="project" value="TreeGrafter"/>
</dbReference>
<keyword evidence="4" id="KW-0396">Initiation factor</keyword>
<gene>
    <name evidence="9" type="ORF">Taro_038749</name>
</gene>
<evidence type="ECO:0000256" key="5">
    <source>
        <dbReference type="ARBA" id="ARBA00022917"/>
    </source>
</evidence>
<dbReference type="Pfam" id="PF25084">
    <property type="entry name" value="LbH_EIF2B"/>
    <property type="match status" value="1"/>
</dbReference>
<dbReference type="EMBL" id="NMUH01003502">
    <property type="protein sequence ID" value="MQM05929.1"/>
    <property type="molecule type" value="Genomic_DNA"/>
</dbReference>
<keyword evidence="5" id="KW-0648">Protein biosynthesis</keyword>
<dbReference type="Proteomes" id="UP000652761">
    <property type="component" value="Unassembled WGS sequence"/>
</dbReference>
<feature type="region of interest" description="Disordered" evidence="7">
    <location>
        <begin position="310"/>
        <end position="349"/>
    </location>
</feature>
<evidence type="ECO:0000256" key="3">
    <source>
        <dbReference type="ARBA" id="ARBA00022490"/>
    </source>
</evidence>
<evidence type="ECO:0000259" key="8">
    <source>
        <dbReference type="Pfam" id="PF25084"/>
    </source>
</evidence>
<comment type="similarity">
    <text evidence="2">Belongs to the eIF-2B gamma/epsilon subunits family.</text>
</comment>
<organism evidence="9 10">
    <name type="scientific">Colocasia esculenta</name>
    <name type="common">Wild taro</name>
    <name type="synonym">Arum esculentum</name>
    <dbReference type="NCBI Taxonomy" id="4460"/>
    <lineage>
        <taxon>Eukaryota</taxon>
        <taxon>Viridiplantae</taxon>
        <taxon>Streptophyta</taxon>
        <taxon>Embryophyta</taxon>
        <taxon>Tracheophyta</taxon>
        <taxon>Spermatophyta</taxon>
        <taxon>Magnoliopsida</taxon>
        <taxon>Liliopsida</taxon>
        <taxon>Araceae</taxon>
        <taxon>Aroideae</taxon>
        <taxon>Colocasieae</taxon>
        <taxon>Colocasia</taxon>
    </lineage>
</organism>
<dbReference type="PANTHER" id="PTHR45989:SF1">
    <property type="entry name" value="TRANSLATION INITIATION FACTOR EIF-2B SUBUNIT GAMMA"/>
    <property type="match status" value="1"/>
</dbReference>
<evidence type="ECO:0000256" key="2">
    <source>
        <dbReference type="ARBA" id="ARBA00007878"/>
    </source>
</evidence>
<reference evidence="9" key="1">
    <citation type="submission" date="2017-07" db="EMBL/GenBank/DDBJ databases">
        <title>Taro Niue Genome Assembly and Annotation.</title>
        <authorList>
            <person name="Atibalentja N."/>
            <person name="Keating K."/>
            <person name="Fields C.J."/>
        </authorList>
    </citation>
    <scope>NUCLEOTIDE SEQUENCE</scope>
    <source>
        <strain evidence="9">Niue_2</strain>
        <tissue evidence="9">Leaf</tissue>
    </source>
</reference>
<dbReference type="InterPro" id="IPR051960">
    <property type="entry name" value="eIF2B_gamma"/>
</dbReference>
<accession>A0A843W8W8</accession>
<evidence type="ECO:0000256" key="6">
    <source>
        <dbReference type="ARBA" id="ARBA00046432"/>
    </source>
</evidence>
<dbReference type="GO" id="GO:0005851">
    <property type="term" value="C:eukaryotic translation initiation factor 2B complex"/>
    <property type="evidence" value="ECO:0007669"/>
    <property type="project" value="TreeGrafter"/>
</dbReference>
<protein>
    <recommendedName>
        <fullName evidence="8">EIF2B subunit epsilon/gamma LbH domain-containing protein</fullName>
    </recommendedName>
</protein>
<dbReference type="GO" id="GO:0003743">
    <property type="term" value="F:translation initiation factor activity"/>
    <property type="evidence" value="ECO:0007669"/>
    <property type="project" value="TreeGrafter"/>
</dbReference>
<keyword evidence="10" id="KW-1185">Reference proteome</keyword>
<evidence type="ECO:0000313" key="10">
    <source>
        <dbReference type="Proteomes" id="UP000652761"/>
    </source>
</evidence>
<comment type="caution">
    <text evidence="9">The sequence shown here is derived from an EMBL/GenBank/DDBJ whole genome shotgun (WGS) entry which is preliminary data.</text>
</comment>
<name>A0A843W8W8_COLES</name>
<sequence>MEVRVDLMDAHLYAFKRIVLQEVLEQKNTFESIQRDVLPYLVRSQLRSEVSAKGIPQEEEGWNGKTTSEIQTWISQHNGGPAFPDPQLLNSINSMAVPRTHKCCAYIANKNKYCVRLNSIQAFSDINRDVIGEASHISGYSFSAQSNIIHPSSKHGIKTTIGQHCMISEGSQLGDKCNVKRSVIGRHCRIGSNVKIVNSVVMNHVSIEDGCTVQGSVICSNVQLQEGCVLRDCQCSAIGGRRLMPGVWWSASGSRRQTLDVGVRCPGGRRPVVRCLELDNQRPSGVRYLAFDACAFDVWQSTPDARCTRRPWHPPLGKPGATRIRSRVEAPPPHPNVHPATGGGLMKRT</sequence>
<dbReference type="InterPro" id="IPR056764">
    <property type="entry name" value="LbH_EIF2B3/5"/>
</dbReference>
<evidence type="ECO:0000313" key="9">
    <source>
        <dbReference type="EMBL" id="MQM05929.1"/>
    </source>
</evidence>
<evidence type="ECO:0000256" key="7">
    <source>
        <dbReference type="SAM" id="MobiDB-lite"/>
    </source>
</evidence>
<comment type="subcellular location">
    <subcellularLocation>
        <location evidence="1">Cytoplasm</location>
        <location evidence="1">Cytosol</location>
    </subcellularLocation>
</comment>
<dbReference type="InterPro" id="IPR011004">
    <property type="entry name" value="Trimer_LpxA-like_sf"/>
</dbReference>
<dbReference type="PANTHER" id="PTHR45989">
    <property type="entry name" value="TRANSLATION INITIATION FACTOR EIF-2B SUBUNIT GAMMA"/>
    <property type="match status" value="1"/>
</dbReference>
<dbReference type="GO" id="GO:0005829">
    <property type="term" value="C:cytosol"/>
    <property type="evidence" value="ECO:0007669"/>
    <property type="project" value="UniProtKB-SubCell"/>
</dbReference>
<dbReference type="OrthoDB" id="10250549at2759"/>
<keyword evidence="3" id="KW-0963">Cytoplasm</keyword>
<dbReference type="Gene3D" id="2.160.10.10">
    <property type="entry name" value="Hexapeptide repeat proteins"/>
    <property type="match status" value="1"/>
</dbReference>
<dbReference type="CDD" id="cd04652">
    <property type="entry name" value="LbH_eIF2B_gamma_C"/>
    <property type="match status" value="1"/>
</dbReference>
<dbReference type="GO" id="GO:0002183">
    <property type="term" value="P:cytoplasmic translational initiation"/>
    <property type="evidence" value="ECO:0007669"/>
    <property type="project" value="TreeGrafter"/>
</dbReference>
<proteinExistence type="inferred from homology"/>
<comment type="subunit">
    <text evidence="6">Component of the translation initiation factor 2B (eIF2B) complex which is a heterodecamer of two sets of five different subunits: alpha, beta, gamma, delta and epsilon. Subunits alpha, beta and delta comprise a regulatory subcomplex and subunits epsilon and gamma comprise a catalytic subcomplex. Within the complex, the hexameric regulatory complex resides at the center, with the two heterodimeric catalytic subcomplexes bound on opposite sides.</text>
</comment>
<evidence type="ECO:0000256" key="4">
    <source>
        <dbReference type="ARBA" id="ARBA00022540"/>
    </source>
</evidence>
<evidence type="ECO:0000256" key="1">
    <source>
        <dbReference type="ARBA" id="ARBA00004514"/>
    </source>
</evidence>